<name>A0ABS9DQ19_9ACTN</name>
<dbReference type="Proteomes" id="UP001108089">
    <property type="component" value="Unassembled WGS sequence"/>
</dbReference>
<proteinExistence type="predicted"/>
<evidence type="ECO:0000313" key="2">
    <source>
        <dbReference type="Proteomes" id="UP001108089"/>
    </source>
</evidence>
<protein>
    <recommendedName>
        <fullName evidence="3">Lipoprotein</fullName>
    </recommendedName>
</protein>
<keyword evidence="2" id="KW-1185">Reference proteome</keyword>
<accession>A0ABS9DQ19</accession>
<dbReference type="EMBL" id="JAKGCU010000038">
    <property type="protein sequence ID" value="MCF3941318.1"/>
    <property type="molecule type" value="Genomic_DNA"/>
</dbReference>
<evidence type="ECO:0008006" key="3">
    <source>
        <dbReference type="Google" id="ProtNLM"/>
    </source>
</evidence>
<sequence>MNRVRYAVAASIAVLAVAGCSGGESSESAESYSIDSWQNWGRAGVEWMEKCEDYGWGCVDDQMGDLMSASEDLPADSHSTALRPVSLYQETFRKYVERGCTTDETPAVCATAVDQLDQLRGSVHDTLTDLAAGGD</sequence>
<comment type="caution">
    <text evidence="1">The sequence shown here is derived from an EMBL/GenBank/DDBJ whole genome shotgun (WGS) entry which is preliminary data.</text>
</comment>
<gene>
    <name evidence="1" type="ORF">L1892_23395</name>
</gene>
<dbReference type="PROSITE" id="PS51257">
    <property type="entry name" value="PROKAR_LIPOPROTEIN"/>
    <property type="match status" value="1"/>
</dbReference>
<evidence type="ECO:0000313" key="1">
    <source>
        <dbReference type="EMBL" id="MCF3941318.1"/>
    </source>
</evidence>
<dbReference type="RefSeq" id="WP_235726197.1">
    <property type="nucleotide sequence ID" value="NZ_JAKGCU010000038.1"/>
</dbReference>
<reference evidence="1" key="1">
    <citation type="submission" date="2022-01" db="EMBL/GenBank/DDBJ databases">
        <title>Gordonia xiamenensis sp. nov., isolated from surface seawater in Xiamen.</title>
        <authorList>
            <person name="He Y.F."/>
        </authorList>
    </citation>
    <scope>NUCLEOTIDE SEQUENCE</scope>
    <source>
        <strain evidence="1">GW1C4-4</strain>
    </source>
</reference>
<organism evidence="1 2">
    <name type="scientific">Gordonia tangerina</name>
    <dbReference type="NCBI Taxonomy" id="2911060"/>
    <lineage>
        <taxon>Bacteria</taxon>
        <taxon>Bacillati</taxon>
        <taxon>Actinomycetota</taxon>
        <taxon>Actinomycetes</taxon>
        <taxon>Mycobacteriales</taxon>
        <taxon>Gordoniaceae</taxon>
        <taxon>Gordonia</taxon>
    </lineage>
</organism>